<organism evidence="1 2">
    <name type="scientific">Trifolium subterraneum</name>
    <name type="common">Subterranean clover</name>
    <dbReference type="NCBI Taxonomy" id="3900"/>
    <lineage>
        <taxon>Eukaryota</taxon>
        <taxon>Viridiplantae</taxon>
        <taxon>Streptophyta</taxon>
        <taxon>Embryophyta</taxon>
        <taxon>Tracheophyta</taxon>
        <taxon>Spermatophyta</taxon>
        <taxon>Magnoliopsida</taxon>
        <taxon>eudicotyledons</taxon>
        <taxon>Gunneridae</taxon>
        <taxon>Pentapetalae</taxon>
        <taxon>rosids</taxon>
        <taxon>fabids</taxon>
        <taxon>Fabales</taxon>
        <taxon>Fabaceae</taxon>
        <taxon>Papilionoideae</taxon>
        <taxon>50 kb inversion clade</taxon>
        <taxon>NPAAA clade</taxon>
        <taxon>Hologalegina</taxon>
        <taxon>IRL clade</taxon>
        <taxon>Trifolieae</taxon>
        <taxon>Trifolium</taxon>
    </lineage>
</organism>
<keyword evidence="2" id="KW-1185">Reference proteome</keyword>
<dbReference type="AlphaFoldDB" id="A0A2Z6M7U0"/>
<dbReference type="EMBL" id="DF973329">
    <property type="protein sequence ID" value="GAU26143.1"/>
    <property type="molecule type" value="Genomic_DNA"/>
</dbReference>
<evidence type="ECO:0000313" key="1">
    <source>
        <dbReference type="EMBL" id="GAU26143.1"/>
    </source>
</evidence>
<dbReference type="Proteomes" id="UP000242715">
    <property type="component" value="Unassembled WGS sequence"/>
</dbReference>
<accession>A0A2Z6M7U0</accession>
<evidence type="ECO:0000313" key="2">
    <source>
        <dbReference type="Proteomes" id="UP000242715"/>
    </source>
</evidence>
<sequence>MLPQQTAQNSYDLMVKFICTDNVIDFYVQIELRKSDLKSHIGSYDPVARAYIELDDPPLSHSFEVELV</sequence>
<reference evidence="2" key="1">
    <citation type="journal article" date="2017" name="Front. Plant Sci.">
        <title>Climate Clever Clovers: New Paradigm to Reduce the Environmental Footprint of Ruminants by Breeding Low Methanogenic Forages Utilizing Haplotype Variation.</title>
        <authorList>
            <person name="Kaur P."/>
            <person name="Appels R."/>
            <person name="Bayer P.E."/>
            <person name="Keeble-Gagnere G."/>
            <person name="Wang J."/>
            <person name="Hirakawa H."/>
            <person name="Shirasawa K."/>
            <person name="Vercoe P."/>
            <person name="Stefanova K."/>
            <person name="Durmic Z."/>
            <person name="Nichols P."/>
            <person name="Revell C."/>
            <person name="Isobe S.N."/>
            <person name="Edwards D."/>
            <person name="Erskine W."/>
        </authorList>
    </citation>
    <scope>NUCLEOTIDE SEQUENCE [LARGE SCALE GENOMIC DNA]</scope>
    <source>
        <strain evidence="2">cv. Daliak</strain>
    </source>
</reference>
<proteinExistence type="predicted"/>
<name>A0A2Z6M7U0_TRISU</name>
<gene>
    <name evidence="1" type="ORF">TSUD_226060</name>
</gene>
<protein>
    <submittedName>
        <fullName evidence="1">Uncharacterized protein</fullName>
    </submittedName>
</protein>